<reference evidence="3" key="1">
    <citation type="submission" date="2023-07" db="EMBL/GenBank/DDBJ databases">
        <title>30 novel species of actinomycetes from the DSMZ collection.</title>
        <authorList>
            <person name="Nouioui I."/>
        </authorList>
    </citation>
    <scope>NUCLEOTIDE SEQUENCE [LARGE SCALE GENOMIC DNA]</scope>
    <source>
        <strain evidence="3">DSM 41699</strain>
    </source>
</reference>
<dbReference type="RefSeq" id="WP_311701770.1">
    <property type="nucleotide sequence ID" value="NZ_JAVREY010000361.1"/>
</dbReference>
<name>A0ABU2UAT8_9ACTN</name>
<feature type="domain" description="Amidohydrolase 3" evidence="1">
    <location>
        <begin position="1"/>
        <end position="109"/>
    </location>
</feature>
<dbReference type="EMBL" id="JAVREY010000361">
    <property type="protein sequence ID" value="MDT0470361.1"/>
    <property type="molecule type" value="Genomic_DNA"/>
</dbReference>
<dbReference type="InterPro" id="IPR013108">
    <property type="entry name" value="Amidohydro_3"/>
</dbReference>
<gene>
    <name evidence="2" type="ORF">RM764_46995</name>
</gene>
<sequence length="111" mass="11706">MNPWQTVRAAVSHRSPGSAISARAAFAAATRGGWRASGVRDGVTGTLTPGAPASYAVWEADDLEVSAPANAVQRWSTDPRSRVPALPRLAADAQLPRCRQTVHRGVVIHGQ</sequence>
<protein>
    <submittedName>
        <fullName evidence="2">Amidohydrolase family protein</fullName>
    </submittedName>
</protein>
<feature type="non-terminal residue" evidence="2">
    <location>
        <position position="1"/>
    </location>
</feature>
<keyword evidence="3" id="KW-1185">Reference proteome</keyword>
<dbReference type="Gene3D" id="3.20.20.140">
    <property type="entry name" value="Metal-dependent hydrolases"/>
    <property type="match status" value="1"/>
</dbReference>
<organism evidence="2 3">
    <name type="scientific">Streptomyces gibsoniae</name>
    <dbReference type="NCBI Taxonomy" id="3075529"/>
    <lineage>
        <taxon>Bacteria</taxon>
        <taxon>Bacillati</taxon>
        <taxon>Actinomycetota</taxon>
        <taxon>Actinomycetes</taxon>
        <taxon>Kitasatosporales</taxon>
        <taxon>Streptomycetaceae</taxon>
        <taxon>Streptomyces</taxon>
    </lineage>
</organism>
<evidence type="ECO:0000259" key="1">
    <source>
        <dbReference type="Pfam" id="PF07969"/>
    </source>
</evidence>
<evidence type="ECO:0000313" key="2">
    <source>
        <dbReference type="EMBL" id="MDT0470361.1"/>
    </source>
</evidence>
<evidence type="ECO:0000313" key="3">
    <source>
        <dbReference type="Proteomes" id="UP001183809"/>
    </source>
</evidence>
<dbReference type="Pfam" id="PF07969">
    <property type="entry name" value="Amidohydro_3"/>
    <property type="match status" value="1"/>
</dbReference>
<proteinExistence type="predicted"/>
<dbReference type="Proteomes" id="UP001183809">
    <property type="component" value="Unassembled WGS sequence"/>
</dbReference>
<comment type="caution">
    <text evidence="2">The sequence shown here is derived from an EMBL/GenBank/DDBJ whole genome shotgun (WGS) entry which is preliminary data.</text>
</comment>
<accession>A0ABU2UAT8</accession>